<dbReference type="AlphaFoldDB" id="A0A067ECV3"/>
<dbReference type="EMBL" id="KK785123">
    <property type="protein sequence ID" value="KDO49052.1"/>
    <property type="molecule type" value="Genomic_DNA"/>
</dbReference>
<evidence type="ECO:0000313" key="2">
    <source>
        <dbReference type="Proteomes" id="UP000027120"/>
    </source>
</evidence>
<keyword evidence="2" id="KW-1185">Reference proteome</keyword>
<protein>
    <submittedName>
        <fullName evidence="1">Uncharacterized protein</fullName>
    </submittedName>
</protein>
<gene>
    <name evidence="1" type="ORF">CISIN_1g0085652mg</name>
</gene>
<accession>A0A067ECV3</accession>
<reference evidence="1 2" key="1">
    <citation type="submission" date="2014-04" db="EMBL/GenBank/DDBJ databases">
        <authorList>
            <consortium name="International Citrus Genome Consortium"/>
            <person name="Gmitter F."/>
            <person name="Chen C."/>
            <person name="Farmerie W."/>
            <person name="Harkins T."/>
            <person name="Desany B."/>
            <person name="Mohiuddin M."/>
            <person name="Kodira C."/>
            <person name="Borodovsky M."/>
            <person name="Lomsadze A."/>
            <person name="Burns P."/>
            <person name="Jenkins J."/>
            <person name="Prochnik S."/>
            <person name="Shu S."/>
            <person name="Chapman J."/>
            <person name="Pitluck S."/>
            <person name="Schmutz J."/>
            <person name="Rokhsar D."/>
        </authorList>
    </citation>
    <scope>NUCLEOTIDE SEQUENCE</scope>
</reference>
<sequence length="41" mass="4361">MDSSVAVAPIATENGIEHTENKVSHHKISSKGGWNAAIFII</sequence>
<organism evidence="1 2">
    <name type="scientific">Citrus sinensis</name>
    <name type="common">Sweet orange</name>
    <name type="synonym">Citrus aurantium var. sinensis</name>
    <dbReference type="NCBI Taxonomy" id="2711"/>
    <lineage>
        <taxon>Eukaryota</taxon>
        <taxon>Viridiplantae</taxon>
        <taxon>Streptophyta</taxon>
        <taxon>Embryophyta</taxon>
        <taxon>Tracheophyta</taxon>
        <taxon>Spermatophyta</taxon>
        <taxon>Magnoliopsida</taxon>
        <taxon>eudicotyledons</taxon>
        <taxon>Gunneridae</taxon>
        <taxon>Pentapetalae</taxon>
        <taxon>rosids</taxon>
        <taxon>malvids</taxon>
        <taxon>Sapindales</taxon>
        <taxon>Rutaceae</taxon>
        <taxon>Aurantioideae</taxon>
        <taxon>Citrus</taxon>
    </lineage>
</organism>
<dbReference type="Proteomes" id="UP000027120">
    <property type="component" value="Unassembled WGS sequence"/>
</dbReference>
<proteinExistence type="predicted"/>
<feature type="non-terminal residue" evidence="1">
    <location>
        <position position="41"/>
    </location>
</feature>
<evidence type="ECO:0000313" key="1">
    <source>
        <dbReference type="EMBL" id="KDO49052.1"/>
    </source>
</evidence>
<name>A0A067ECV3_CITSI</name>